<keyword evidence="3" id="KW-0106">Calcium</keyword>
<proteinExistence type="predicted"/>
<evidence type="ECO:0000313" key="8">
    <source>
        <dbReference type="Proteomes" id="UP000483362"/>
    </source>
</evidence>
<evidence type="ECO:0000259" key="6">
    <source>
        <dbReference type="Pfam" id="PF17678"/>
    </source>
</evidence>
<dbReference type="Gene3D" id="2.70.98.10">
    <property type="match status" value="1"/>
</dbReference>
<dbReference type="GO" id="GO:0005829">
    <property type="term" value="C:cytosol"/>
    <property type="evidence" value="ECO:0007669"/>
    <property type="project" value="TreeGrafter"/>
</dbReference>
<keyword evidence="8" id="KW-1185">Reference proteome</keyword>
<dbReference type="InterPro" id="IPR008928">
    <property type="entry name" value="6-hairpin_glycosidase_sf"/>
</dbReference>
<evidence type="ECO:0000256" key="2">
    <source>
        <dbReference type="ARBA" id="ARBA00011245"/>
    </source>
</evidence>
<protein>
    <submittedName>
        <fullName evidence="7">Glycoside hydrolase family 92 protein</fullName>
    </submittedName>
</protein>
<dbReference type="GO" id="GO:0005975">
    <property type="term" value="P:carbohydrate metabolic process"/>
    <property type="evidence" value="ECO:0007669"/>
    <property type="project" value="InterPro"/>
</dbReference>
<evidence type="ECO:0000259" key="5">
    <source>
        <dbReference type="Pfam" id="PF07971"/>
    </source>
</evidence>
<feature type="chain" id="PRO_5027061505" evidence="4">
    <location>
        <begin position="28"/>
        <end position="734"/>
    </location>
</feature>
<dbReference type="NCBIfam" id="TIGR01180">
    <property type="entry name" value="aman2_put"/>
    <property type="match status" value="1"/>
</dbReference>
<evidence type="ECO:0000313" key="7">
    <source>
        <dbReference type="EMBL" id="MSS17954.1"/>
    </source>
</evidence>
<gene>
    <name evidence="7" type="ORF">FYJ29_09330</name>
</gene>
<dbReference type="InterPro" id="IPR014718">
    <property type="entry name" value="GH-type_carb-bd"/>
</dbReference>
<organism evidence="7 8">
    <name type="scientific">Sodaliphilus pleomorphus</name>
    <dbReference type="NCBI Taxonomy" id="2606626"/>
    <lineage>
        <taxon>Bacteria</taxon>
        <taxon>Pseudomonadati</taxon>
        <taxon>Bacteroidota</taxon>
        <taxon>Bacteroidia</taxon>
        <taxon>Bacteroidales</taxon>
        <taxon>Muribaculaceae</taxon>
        <taxon>Sodaliphilus</taxon>
    </lineage>
</organism>
<dbReference type="FunFam" id="3.30.2080.10:FF:000001">
    <property type="entry name" value="Alpha-1,2-mannosidase subfamily"/>
    <property type="match status" value="1"/>
</dbReference>
<dbReference type="Proteomes" id="UP000483362">
    <property type="component" value="Unassembled WGS sequence"/>
</dbReference>
<dbReference type="GO" id="GO:0030246">
    <property type="term" value="F:carbohydrate binding"/>
    <property type="evidence" value="ECO:0007669"/>
    <property type="project" value="InterPro"/>
</dbReference>
<dbReference type="AlphaFoldDB" id="A0A6L5XF61"/>
<evidence type="ECO:0000256" key="4">
    <source>
        <dbReference type="SAM" id="SignalP"/>
    </source>
</evidence>
<dbReference type="Gene3D" id="1.20.1050.60">
    <property type="entry name" value="alpha-1,2-mannosidase"/>
    <property type="match status" value="1"/>
</dbReference>
<dbReference type="InterPro" id="IPR041371">
    <property type="entry name" value="GH92_N"/>
</dbReference>
<dbReference type="PANTHER" id="PTHR12143:SF39">
    <property type="entry name" value="SECRETED PROTEIN"/>
    <property type="match status" value="1"/>
</dbReference>
<dbReference type="Pfam" id="PF17678">
    <property type="entry name" value="Glyco_hydro_92N"/>
    <property type="match status" value="1"/>
</dbReference>
<evidence type="ECO:0000256" key="3">
    <source>
        <dbReference type="ARBA" id="ARBA00022837"/>
    </source>
</evidence>
<dbReference type="InterPro" id="IPR012939">
    <property type="entry name" value="Glyco_hydro_92"/>
</dbReference>
<dbReference type="SUPFAM" id="SSF48208">
    <property type="entry name" value="Six-hairpin glycosidases"/>
    <property type="match status" value="1"/>
</dbReference>
<dbReference type="Gene3D" id="1.20.1610.10">
    <property type="entry name" value="alpha-1,2-mannosidases domains"/>
    <property type="match status" value="1"/>
</dbReference>
<comment type="cofactor">
    <cofactor evidence="1">
        <name>Ca(2+)</name>
        <dbReference type="ChEBI" id="CHEBI:29108"/>
    </cofactor>
</comment>
<name>A0A6L5XF61_9BACT</name>
<keyword evidence="7" id="KW-0378">Hydrolase</keyword>
<evidence type="ECO:0000256" key="1">
    <source>
        <dbReference type="ARBA" id="ARBA00001913"/>
    </source>
</evidence>
<feature type="domain" description="Glycosyl hydrolase family 92" evidence="5">
    <location>
        <begin position="259"/>
        <end position="721"/>
    </location>
</feature>
<sequence length="734" mass="81437">MHNFTRSISRSLSAMLLVLAMAVEAGAASDNFTQYVNPMIGAGGHGHVFVGANVPFGLVQLGPTEFSKGWDWCSGYHYSDDHLIGFSHTHLSGTGCTDLCDVTLMPMLAPDTALRSVRFSHADETVKPGYYSVQLRNPNVKVELSASERTGIHRYTFAPGTSEAYLLIDTRNGIGGYETVHDCDFLPILGKGETKTRHLQGFRYMSGFGDNRYMFFDMELSQPVTVVSQPQKGIAIVKLDDPSQPLVVKVGLSGVSCDNARDNARAEMPGWDLDEVAAQADAKWNMELGRVKATSSVPTVMRIFYTAMYHSMVAPSIFSDVNGDYRGADACVHHAATANYGTFSLWDTYRAQHPLMTLIHTDKLNDIAHTFVNIFREQGKLPIWHLLGCETNCMVGSSAVPVLGDLVLKGFVDDKEAAYEAMKQSMLYKDRLLPLLKQYGYIPYDKADESETVAKALEYCIDDDAVARVARKLGKTDDYNYFFKRSRSYAKYFDRSTGFMRAIGTDGKFRTPFDAFAIPEGDKDYTEGNAWQYIWLVPHDVHGLVSLFPSEKAFTAKLDSLFVVKGDVKSEIPDVTGLIGQYAHGNEPSHHIIYLYNYVGQPYKAAPLLRKVMREMYKDDINDGLCGNEDVGQMSAWYILSAMGLYQVEPAGGKYVFGSPVLDSATLTVKDGRQFTITALNNSTRNIYIQSVKLNGKKYDKSYITFGDIARGGTLEFVMGPKPSKFGTSKNSRP</sequence>
<dbReference type="GO" id="GO:0000224">
    <property type="term" value="F:peptide-N4-(N-acetyl-beta-glucosaminyl)asparagine amidase activity"/>
    <property type="evidence" value="ECO:0007669"/>
    <property type="project" value="TreeGrafter"/>
</dbReference>
<accession>A0A6L5XF61</accession>
<dbReference type="GO" id="GO:0006516">
    <property type="term" value="P:glycoprotein catabolic process"/>
    <property type="evidence" value="ECO:0007669"/>
    <property type="project" value="TreeGrafter"/>
</dbReference>
<dbReference type="PANTHER" id="PTHR12143">
    <property type="entry name" value="PEPTIDE N-GLYCANASE PNGASE -RELATED"/>
    <property type="match status" value="1"/>
</dbReference>
<feature type="signal peptide" evidence="4">
    <location>
        <begin position="1"/>
        <end position="27"/>
    </location>
</feature>
<comment type="subunit">
    <text evidence="2">Monomer.</text>
</comment>
<keyword evidence="4" id="KW-0732">Signal</keyword>
<feature type="domain" description="Glycosyl hydrolase family 92 N-terminal" evidence="6">
    <location>
        <begin position="35"/>
        <end position="228"/>
    </location>
</feature>
<reference evidence="7 8" key="1">
    <citation type="submission" date="2019-08" db="EMBL/GenBank/DDBJ databases">
        <title>In-depth cultivation of the pig gut microbiome towards novel bacterial diversity and tailored functional studies.</title>
        <authorList>
            <person name="Wylensek D."/>
            <person name="Hitch T.C.A."/>
            <person name="Clavel T."/>
        </authorList>
    </citation>
    <scope>NUCLEOTIDE SEQUENCE [LARGE SCALE GENOMIC DNA]</scope>
    <source>
        <strain evidence="7 8">Oil-RF-744-WCA-WT-10</strain>
    </source>
</reference>
<dbReference type="Gene3D" id="3.30.2080.10">
    <property type="entry name" value="GH92 mannosidase domain"/>
    <property type="match status" value="1"/>
</dbReference>
<dbReference type="InterPro" id="IPR050883">
    <property type="entry name" value="PNGase"/>
</dbReference>
<comment type="caution">
    <text evidence="7">The sequence shown here is derived from an EMBL/GenBank/DDBJ whole genome shotgun (WGS) entry which is preliminary data.</text>
</comment>
<dbReference type="Pfam" id="PF07971">
    <property type="entry name" value="Glyco_hydro_92"/>
    <property type="match status" value="1"/>
</dbReference>
<dbReference type="EMBL" id="VULT01000014">
    <property type="protein sequence ID" value="MSS17954.1"/>
    <property type="molecule type" value="Genomic_DNA"/>
</dbReference>
<dbReference type="InterPro" id="IPR005887">
    <property type="entry name" value="GH92_a_mannosidase_put"/>
</dbReference>